<organism evidence="3 4">
    <name type="scientific">Bifiguratus adelaidae</name>
    <dbReference type="NCBI Taxonomy" id="1938954"/>
    <lineage>
        <taxon>Eukaryota</taxon>
        <taxon>Fungi</taxon>
        <taxon>Fungi incertae sedis</taxon>
        <taxon>Mucoromycota</taxon>
        <taxon>Mucoromycotina</taxon>
        <taxon>Endogonomycetes</taxon>
        <taxon>Endogonales</taxon>
        <taxon>Endogonales incertae sedis</taxon>
        <taxon>Bifiguratus</taxon>
    </lineage>
</organism>
<keyword evidence="1" id="KW-0408">Iron</keyword>
<dbReference type="InterPro" id="IPR044861">
    <property type="entry name" value="IPNS-like_FE2OG_OXY"/>
</dbReference>
<dbReference type="Pfam" id="PF14226">
    <property type="entry name" value="DIOX_N"/>
    <property type="match status" value="1"/>
</dbReference>
<dbReference type="PROSITE" id="PS51471">
    <property type="entry name" value="FE2OG_OXY"/>
    <property type="match status" value="1"/>
</dbReference>
<dbReference type="PANTHER" id="PTHR47990">
    <property type="entry name" value="2-OXOGLUTARATE (2OG) AND FE(II)-DEPENDENT OXYGENASE SUPERFAMILY PROTEIN-RELATED"/>
    <property type="match status" value="1"/>
</dbReference>
<dbReference type="InterPro" id="IPR005123">
    <property type="entry name" value="Oxoglu/Fe-dep_dioxygenase_dom"/>
</dbReference>
<dbReference type="Proteomes" id="UP000242875">
    <property type="component" value="Unassembled WGS sequence"/>
</dbReference>
<evidence type="ECO:0000256" key="1">
    <source>
        <dbReference type="RuleBase" id="RU003682"/>
    </source>
</evidence>
<dbReference type="InterPro" id="IPR026992">
    <property type="entry name" value="DIOX_N"/>
</dbReference>
<accession>A0A261XVQ0</accession>
<dbReference type="InterPro" id="IPR027443">
    <property type="entry name" value="IPNS-like_sf"/>
</dbReference>
<proteinExistence type="inferred from homology"/>
<dbReference type="Gene3D" id="2.60.120.330">
    <property type="entry name" value="B-lactam Antibiotic, Isopenicillin N Synthase, Chain"/>
    <property type="match status" value="1"/>
</dbReference>
<name>A0A261XVQ0_9FUNG</name>
<sequence>MDDNRIPVIDYTKFKKDPQGFAEAIKGACMDIGFFYLINHPIPQAQVDEMFDISKNFFDSPMAEKEAYLIGRDNLGYTAMFQEKLDEINQKTGDNKESFNLAATSGLIQTQSLPQVLDAQREKIAAFAKETHRLSLNILRAFAIALQIPENQGGTEFFTSRHDQDALGGSIFRILKYPKGSDITGEVVRAGSHSDYGSITLLFQQDVPGLEVQANRTTWVSAPIIPGSVLVNVGDQLEFWTGGLFKSTKHRVTFLPEHAHKDRYSIAIFDHPNDAVLLNVLPSPLVTLTEEQQAIDKTAGEHLRERLEKTYTYKD</sequence>
<keyword evidence="1" id="KW-0560">Oxidoreductase</keyword>
<dbReference type="Pfam" id="PF03171">
    <property type="entry name" value="2OG-FeII_Oxy"/>
    <property type="match status" value="1"/>
</dbReference>
<dbReference type="GO" id="GO:0016491">
    <property type="term" value="F:oxidoreductase activity"/>
    <property type="evidence" value="ECO:0007669"/>
    <property type="project" value="UniProtKB-KW"/>
</dbReference>
<dbReference type="PRINTS" id="PR00682">
    <property type="entry name" value="IPNSYNTHASE"/>
</dbReference>
<protein>
    <recommendedName>
        <fullName evidence="2">Fe2OG dioxygenase domain-containing protein</fullName>
    </recommendedName>
</protein>
<dbReference type="GO" id="GO:0046872">
    <property type="term" value="F:metal ion binding"/>
    <property type="evidence" value="ECO:0007669"/>
    <property type="project" value="UniProtKB-KW"/>
</dbReference>
<evidence type="ECO:0000313" key="3">
    <source>
        <dbReference type="EMBL" id="OZJ02314.1"/>
    </source>
</evidence>
<comment type="caution">
    <text evidence="3">The sequence shown here is derived from an EMBL/GenBank/DDBJ whole genome shotgun (WGS) entry which is preliminary data.</text>
</comment>
<dbReference type="OrthoDB" id="406156at2759"/>
<evidence type="ECO:0000313" key="4">
    <source>
        <dbReference type="Proteomes" id="UP000242875"/>
    </source>
</evidence>
<dbReference type="SUPFAM" id="SSF51197">
    <property type="entry name" value="Clavaminate synthase-like"/>
    <property type="match status" value="1"/>
</dbReference>
<dbReference type="EMBL" id="MVBO01000164">
    <property type="protein sequence ID" value="OZJ02314.1"/>
    <property type="molecule type" value="Genomic_DNA"/>
</dbReference>
<evidence type="ECO:0000259" key="2">
    <source>
        <dbReference type="PROSITE" id="PS51471"/>
    </source>
</evidence>
<reference evidence="3 4" key="1">
    <citation type="journal article" date="2017" name="Mycologia">
        <title>Bifiguratus adelaidae, gen. et sp. nov., a new member of Mucoromycotina in endophytic and soil-dwelling habitats.</title>
        <authorList>
            <person name="Torres-Cruz T.J."/>
            <person name="Billingsley Tobias T.L."/>
            <person name="Almatruk M."/>
            <person name="Hesse C."/>
            <person name="Kuske C.R."/>
            <person name="Desiro A."/>
            <person name="Benucci G.M."/>
            <person name="Bonito G."/>
            <person name="Stajich J.E."/>
            <person name="Dunlap C."/>
            <person name="Arnold A.E."/>
            <person name="Porras-Alfaro A."/>
        </authorList>
    </citation>
    <scope>NUCLEOTIDE SEQUENCE [LARGE SCALE GENOMIC DNA]</scope>
    <source>
        <strain evidence="3 4">AZ0501</strain>
    </source>
</reference>
<dbReference type="AlphaFoldDB" id="A0A261XVQ0"/>
<feature type="domain" description="Fe2OG dioxygenase" evidence="2">
    <location>
        <begin position="167"/>
        <end position="272"/>
    </location>
</feature>
<keyword evidence="4" id="KW-1185">Reference proteome</keyword>
<keyword evidence="1" id="KW-0479">Metal-binding</keyword>
<gene>
    <name evidence="3" type="ORF">BZG36_04453</name>
</gene>
<comment type="similarity">
    <text evidence="1">Belongs to the iron/ascorbate-dependent oxidoreductase family.</text>
</comment>
<dbReference type="InterPro" id="IPR050231">
    <property type="entry name" value="Iron_ascorbate_oxido_reductase"/>
</dbReference>